<proteinExistence type="predicted"/>
<keyword evidence="2" id="KW-1185">Reference proteome</keyword>
<reference evidence="1 2" key="1">
    <citation type="submission" date="2020-11" db="EMBL/GenBank/DDBJ databases">
        <title>Insectihabitans protaetiae gen. nov. sp. nov. and Insectihabitans allomyrinae sp. nov., isolated from larvae of Protaetia brevitarsis seulensis and Allomyrina dichotoma, respectively.</title>
        <authorList>
            <person name="Lee S.D."/>
            <person name="Byeon Y.-S."/>
            <person name="Kim S.-M."/>
            <person name="Yang H.L."/>
            <person name="Kim I.S."/>
        </authorList>
    </citation>
    <scope>NUCLEOTIDE SEQUENCE [LARGE SCALE GENOMIC DNA]</scope>
    <source>
        <strain evidence="1 2">BWR-B9</strain>
    </source>
</reference>
<evidence type="ECO:0000313" key="2">
    <source>
        <dbReference type="Proteomes" id="UP001296921"/>
    </source>
</evidence>
<gene>
    <name evidence="1" type="ORF">I2494_02515</name>
</gene>
<dbReference type="EMBL" id="JADRCR010000001">
    <property type="protein sequence ID" value="MBK5142607.1"/>
    <property type="molecule type" value="Genomic_DNA"/>
</dbReference>
<name>A0ABS1ILL9_9GAMM</name>
<accession>A0ABS1ILL9</accession>
<sequence>MVITHKDINAGRELFSIIALSLSLNYLVVAEDKDSLVGGQTNNKSVKS</sequence>
<dbReference type="Proteomes" id="UP001296921">
    <property type="component" value="Unassembled WGS sequence"/>
</dbReference>
<organism evidence="1 2">
    <name type="scientific">Limnobaculum allomyrinae</name>
    <dbReference type="NCBI Taxonomy" id="2791986"/>
    <lineage>
        <taxon>Bacteria</taxon>
        <taxon>Pseudomonadati</taxon>
        <taxon>Pseudomonadota</taxon>
        <taxon>Gammaproteobacteria</taxon>
        <taxon>Enterobacterales</taxon>
        <taxon>Budviciaceae</taxon>
        <taxon>Limnobaculum</taxon>
    </lineage>
</organism>
<dbReference type="RefSeq" id="WP_218465569.1">
    <property type="nucleotide sequence ID" value="NZ_JADRCR010000001.1"/>
</dbReference>
<evidence type="ECO:0000313" key="1">
    <source>
        <dbReference type="EMBL" id="MBK5142607.1"/>
    </source>
</evidence>
<comment type="caution">
    <text evidence="1">The sequence shown here is derived from an EMBL/GenBank/DDBJ whole genome shotgun (WGS) entry which is preliminary data.</text>
</comment>
<protein>
    <recommendedName>
        <fullName evidence="3">ESPR domain-containing protein</fullName>
    </recommendedName>
</protein>
<evidence type="ECO:0008006" key="3">
    <source>
        <dbReference type="Google" id="ProtNLM"/>
    </source>
</evidence>